<dbReference type="PIRSF" id="PIRSF011312">
    <property type="entry name" value="Cell_cycle_HUS1"/>
    <property type="match status" value="1"/>
</dbReference>
<dbReference type="GO" id="GO:0035861">
    <property type="term" value="C:site of double-strand break"/>
    <property type="evidence" value="ECO:0007669"/>
    <property type="project" value="TreeGrafter"/>
</dbReference>
<dbReference type="InterPro" id="IPR007150">
    <property type="entry name" value="HUS1/Mec3"/>
</dbReference>
<evidence type="ECO:0000256" key="4">
    <source>
        <dbReference type="PIRNR" id="PIRNR011312"/>
    </source>
</evidence>
<dbReference type="GO" id="GO:0005730">
    <property type="term" value="C:nucleolus"/>
    <property type="evidence" value="ECO:0007669"/>
    <property type="project" value="InterPro"/>
</dbReference>
<dbReference type="GO" id="GO:0006289">
    <property type="term" value="P:nucleotide-excision repair"/>
    <property type="evidence" value="ECO:0007669"/>
    <property type="project" value="TreeGrafter"/>
</dbReference>
<accession>A0A0X3PUY1</accession>
<dbReference type="GO" id="GO:0000723">
    <property type="term" value="P:telomere maintenance"/>
    <property type="evidence" value="ECO:0007669"/>
    <property type="project" value="TreeGrafter"/>
</dbReference>
<evidence type="ECO:0000256" key="3">
    <source>
        <dbReference type="ARBA" id="ARBA00023242"/>
    </source>
</evidence>
<dbReference type="InterPro" id="IPR016580">
    <property type="entry name" value="HUS1"/>
</dbReference>
<dbReference type="GO" id="GO:0031573">
    <property type="term" value="P:mitotic intra-S DNA damage checkpoint signaling"/>
    <property type="evidence" value="ECO:0007669"/>
    <property type="project" value="TreeGrafter"/>
</dbReference>
<dbReference type="GO" id="GO:0033314">
    <property type="term" value="P:mitotic DNA replication checkpoint signaling"/>
    <property type="evidence" value="ECO:0007669"/>
    <property type="project" value="TreeGrafter"/>
</dbReference>
<dbReference type="PANTHER" id="PTHR12900">
    <property type="entry name" value="MITOTIC AND DNA DAMAGE CHECKPOINT PROTEIN HUS1"/>
    <property type="match status" value="1"/>
</dbReference>
<dbReference type="PANTHER" id="PTHR12900:SF0">
    <property type="entry name" value="CHECKPOINT PROTEIN"/>
    <property type="match status" value="1"/>
</dbReference>
<gene>
    <name evidence="5" type="ORF">TR137427</name>
</gene>
<comment type="subcellular location">
    <subcellularLocation>
        <location evidence="1">Nucleus</location>
    </subcellularLocation>
</comment>
<evidence type="ECO:0000256" key="2">
    <source>
        <dbReference type="ARBA" id="ARBA00005563"/>
    </source>
</evidence>
<sequence length="216" mass="24749">MARATPGGGCAGSNLNTMVLARSLKIKLVRRKTPCLALEIEQASVTGRSRSVWHFIPVHILPPRLWPDFEDTPDPEFDLSIFLPPVRNLRLFVDRMKRFARFITVRANGVGDLYLEINMETLARVRLTYHGLRARNWHQELEKKDSRAADVGAMMDLPPATEFSATVDIRRLSQLLSSQRIQPNWFVCNIVNDHLLQFVLLFENARLKYTLPASRL</sequence>
<keyword evidence="3" id="KW-0539">Nucleus</keyword>
<protein>
    <recommendedName>
        <fullName evidence="4">Checkpoint protein</fullName>
    </recommendedName>
</protein>
<evidence type="ECO:0000313" key="5">
    <source>
        <dbReference type="EMBL" id="JAP55723.1"/>
    </source>
</evidence>
<dbReference type="GO" id="GO:0000724">
    <property type="term" value="P:double-strand break repair via homologous recombination"/>
    <property type="evidence" value="ECO:0007669"/>
    <property type="project" value="TreeGrafter"/>
</dbReference>
<dbReference type="AlphaFoldDB" id="A0A0X3PUY1"/>
<dbReference type="EMBL" id="GEEE01007502">
    <property type="protein sequence ID" value="JAP55723.1"/>
    <property type="molecule type" value="Transcribed_RNA"/>
</dbReference>
<dbReference type="GO" id="GO:0044778">
    <property type="term" value="P:meiotic DNA integrity checkpoint signaling"/>
    <property type="evidence" value="ECO:0007669"/>
    <property type="project" value="TreeGrafter"/>
</dbReference>
<dbReference type="GO" id="GO:0030896">
    <property type="term" value="C:checkpoint clamp complex"/>
    <property type="evidence" value="ECO:0007669"/>
    <property type="project" value="InterPro"/>
</dbReference>
<reference evidence="5" key="1">
    <citation type="submission" date="2016-01" db="EMBL/GenBank/DDBJ databases">
        <title>Reference transcriptome for the parasite Schistocephalus solidus: insights into the molecular evolution of parasitism.</title>
        <authorList>
            <person name="Hebert F.O."/>
            <person name="Grambauer S."/>
            <person name="Barber I."/>
            <person name="Landry C.R."/>
            <person name="Aubin-Horth N."/>
        </authorList>
    </citation>
    <scope>NUCLEOTIDE SEQUENCE</scope>
</reference>
<organism evidence="5">
    <name type="scientific">Schistocephalus solidus</name>
    <name type="common">Tapeworm</name>
    <dbReference type="NCBI Taxonomy" id="70667"/>
    <lineage>
        <taxon>Eukaryota</taxon>
        <taxon>Metazoa</taxon>
        <taxon>Spiralia</taxon>
        <taxon>Lophotrochozoa</taxon>
        <taxon>Platyhelminthes</taxon>
        <taxon>Cestoda</taxon>
        <taxon>Eucestoda</taxon>
        <taxon>Diphyllobothriidea</taxon>
        <taxon>Diphyllobothriidae</taxon>
        <taxon>Schistocephalus</taxon>
    </lineage>
</organism>
<evidence type="ECO:0000256" key="1">
    <source>
        <dbReference type="ARBA" id="ARBA00004123"/>
    </source>
</evidence>
<comment type="similarity">
    <text evidence="2 4">Belongs to the HUS1 family.</text>
</comment>
<dbReference type="Pfam" id="PF04005">
    <property type="entry name" value="Hus1"/>
    <property type="match status" value="1"/>
</dbReference>
<dbReference type="Gene3D" id="3.70.10.10">
    <property type="match status" value="1"/>
</dbReference>
<proteinExistence type="inferred from homology"/>
<name>A0A0X3PUY1_SCHSO</name>